<proteinExistence type="predicted"/>
<dbReference type="EMBL" id="VLJS01000117">
    <property type="protein sequence ID" value="TWH03226.1"/>
    <property type="molecule type" value="Genomic_DNA"/>
</dbReference>
<name>A0A562D0K4_9GAMM</name>
<dbReference type="AlphaFoldDB" id="A0A562D0K4"/>
<evidence type="ECO:0000313" key="1">
    <source>
        <dbReference type="EMBL" id="TWH03226.1"/>
    </source>
</evidence>
<dbReference type="OrthoDB" id="9792687at2"/>
<protein>
    <submittedName>
        <fullName evidence="1">Uncharacterized protein</fullName>
    </submittedName>
</protein>
<dbReference type="RefSeq" id="WP_147209283.1">
    <property type="nucleotide sequence ID" value="NZ_VLJS01000117.1"/>
</dbReference>
<comment type="caution">
    <text evidence="1">The sequence shown here is derived from an EMBL/GenBank/DDBJ whole genome shotgun (WGS) entry which is preliminary data.</text>
</comment>
<reference evidence="1 2" key="1">
    <citation type="submission" date="2019-07" db="EMBL/GenBank/DDBJ databases">
        <title>Genome sequencing of lignin-degrading bacterial isolates.</title>
        <authorList>
            <person name="Gladden J."/>
        </authorList>
    </citation>
    <scope>NUCLEOTIDE SEQUENCE [LARGE SCALE GENOMIC DNA]</scope>
    <source>
        <strain evidence="1 2">J19</strain>
    </source>
</reference>
<keyword evidence="2" id="KW-1185">Reference proteome</keyword>
<accession>A0A562D0K4</accession>
<dbReference type="Proteomes" id="UP000321583">
    <property type="component" value="Unassembled WGS sequence"/>
</dbReference>
<sequence>MDRITIHPPFFLVESQQDCWKCGQSCAVYGFIASEITGDDGPAFEGPYFLQNVEELPAPLAESLPVGEESFAKVGSLTAGFAYYANICKCGANFGDHYLFSKPGGAFFPLGPKDLAKIKLVPVESSQAFEVAASYGTVPTGLAV</sequence>
<organism evidence="1 2">
    <name type="scientific">Pseudoxanthomonas taiwanensis J19</name>
    <dbReference type="NCBI Taxonomy" id="935569"/>
    <lineage>
        <taxon>Bacteria</taxon>
        <taxon>Pseudomonadati</taxon>
        <taxon>Pseudomonadota</taxon>
        <taxon>Gammaproteobacteria</taxon>
        <taxon>Lysobacterales</taxon>
        <taxon>Lysobacteraceae</taxon>
        <taxon>Pseudoxanthomonas</taxon>
    </lineage>
</organism>
<evidence type="ECO:0000313" key="2">
    <source>
        <dbReference type="Proteomes" id="UP000321583"/>
    </source>
</evidence>
<gene>
    <name evidence="1" type="ORF">L613_008300000060</name>
</gene>